<evidence type="ECO:0000313" key="2">
    <source>
        <dbReference type="EMBL" id="NYE10296.1"/>
    </source>
</evidence>
<accession>A0A7Y9KAL8</accession>
<feature type="transmembrane region" description="Helical" evidence="1">
    <location>
        <begin position="12"/>
        <end position="36"/>
    </location>
</feature>
<proteinExistence type="predicted"/>
<dbReference type="AlphaFoldDB" id="A0A7Y9KAL8"/>
<keyword evidence="1" id="KW-0812">Transmembrane</keyword>
<protein>
    <submittedName>
        <fullName evidence="2">Uncharacterized protein</fullName>
    </submittedName>
</protein>
<dbReference type="EMBL" id="JACCBT010000001">
    <property type="protein sequence ID" value="NYE10296.1"/>
    <property type="molecule type" value="Genomic_DNA"/>
</dbReference>
<organism evidence="2 3">
    <name type="scientific">Actinomadura citrea</name>
    <dbReference type="NCBI Taxonomy" id="46158"/>
    <lineage>
        <taxon>Bacteria</taxon>
        <taxon>Bacillati</taxon>
        <taxon>Actinomycetota</taxon>
        <taxon>Actinomycetes</taxon>
        <taxon>Streptosporangiales</taxon>
        <taxon>Thermomonosporaceae</taxon>
        <taxon>Actinomadura</taxon>
    </lineage>
</organism>
<name>A0A7Y9KAL8_9ACTN</name>
<evidence type="ECO:0000313" key="3">
    <source>
        <dbReference type="Proteomes" id="UP000591272"/>
    </source>
</evidence>
<comment type="caution">
    <text evidence="2">The sequence shown here is derived from an EMBL/GenBank/DDBJ whole genome shotgun (WGS) entry which is preliminary data.</text>
</comment>
<dbReference type="Proteomes" id="UP000591272">
    <property type="component" value="Unassembled WGS sequence"/>
</dbReference>
<keyword evidence="3" id="KW-1185">Reference proteome</keyword>
<keyword evidence="1" id="KW-0472">Membrane</keyword>
<gene>
    <name evidence="2" type="ORF">BJ999_000592</name>
</gene>
<evidence type="ECO:0000256" key="1">
    <source>
        <dbReference type="SAM" id="Phobius"/>
    </source>
</evidence>
<sequence length="37" mass="3932">MTMRDEYLRLMMGLVGGMAIAVAVICLVITGVAFVVS</sequence>
<reference evidence="2 3" key="1">
    <citation type="submission" date="2020-07" db="EMBL/GenBank/DDBJ databases">
        <title>Sequencing the genomes of 1000 actinobacteria strains.</title>
        <authorList>
            <person name="Klenk H.-P."/>
        </authorList>
    </citation>
    <scope>NUCLEOTIDE SEQUENCE [LARGE SCALE GENOMIC DNA]</scope>
    <source>
        <strain evidence="2 3">DSM 43461</strain>
    </source>
</reference>
<keyword evidence="1" id="KW-1133">Transmembrane helix</keyword>